<organism evidence="2 3">
    <name type="scientific">Candidatus Competibacter phosphatis</name>
    <dbReference type="NCBI Taxonomy" id="221280"/>
    <lineage>
        <taxon>Bacteria</taxon>
        <taxon>Pseudomonadati</taxon>
        <taxon>Pseudomonadota</taxon>
        <taxon>Gammaproteobacteria</taxon>
        <taxon>Candidatus Competibacteraceae</taxon>
        <taxon>Candidatus Competibacter</taxon>
    </lineage>
</organism>
<name>A0ABX1TFI7_9GAMM</name>
<feature type="signal peptide" evidence="1">
    <location>
        <begin position="1"/>
        <end position="22"/>
    </location>
</feature>
<keyword evidence="3" id="KW-1185">Reference proteome</keyword>
<dbReference type="RefSeq" id="WP_169247384.1">
    <property type="nucleotide sequence ID" value="NZ_SPMZ01000008.1"/>
</dbReference>
<comment type="caution">
    <text evidence="2">The sequence shown here is derived from an EMBL/GenBank/DDBJ whole genome shotgun (WGS) entry which is preliminary data.</text>
</comment>
<protein>
    <recommendedName>
        <fullName evidence="4">EF-hand domain-containing protein</fullName>
    </recommendedName>
</protein>
<gene>
    <name evidence="2" type="ORF">E4P82_02295</name>
</gene>
<proteinExistence type="predicted"/>
<accession>A0ABX1TFI7</accession>
<keyword evidence="1" id="KW-0732">Signal</keyword>
<sequence length="74" mass="7840">MKKSFIAASGLALLMGSGIALAQWNNETFPSFEEVDANKDGMISMDEAKAHPGTVAAVTKGNLANVEDSMKSFF</sequence>
<evidence type="ECO:0000256" key="1">
    <source>
        <dbReference type="SAM" id="SignalP"/>
    </source>
</evidence>
<feature type="chain" id="PRO_5047505070" description="EF-hand domain-containing protein" evidence="1">
    <location>
        <begin position="23"/>
        <end position="74"/>
    </location>
</feature>
<evidence type="ECO:0000313" key="2">
    <source>
        <dbReference type="EMBL" id="NMQ18128.1"/>
    </source>
</evidence>
<dbReference type="EMBL" id="SPMZ01000008">
    <property type="protein sequence ID" value="NMQ18128.1"/>
    <property type="molecule type" value="Genomic_DNA"/>
</dbReference>
<evidence type="ECO:0008006" key="4">
    <source>
        <dbReference type="Google" id="ProtNLM"/>
    </source>
</evidence>
<dbReference type="Proteomes" id="UP000760480">
    <property type="component" value="Unassembled WGS sequence"/>
</dbReference>
<evidence type="ECO:0000313" key="3">
    <source>
        <dbReference type="Proteomes" id="UP000760480"/>
    </source>
</evidence>
<reference evidence="2 3" key="1">
    <citation type="submission" date="2019-03" db="EMBL/GenBank/DDBJ databases">
        <title>Metabolic reconstructions from genomes of highly enriched 'Candidatus Accumulibacter' and 'Candidatus Competibacter' bioreactor populations.</title>
        <authorList>
            <person name="Annavajhala M.K."/>
            <person name="Welles L."/>
            <person name="Abbas B."/>
            <person name="Sorokin D."/>
            <person name="Park H."/>
            <person name="Van Loosdrecht M."/>
            <person name="Chandran K."/>
        </authorList>
    </citation>
    <scope>NUCLEOTIDE SEQUENCE [LARGE SCALE GENOMIC DNA]</scope>
    <source>
        <strain evidence="2 3">SBR_G</strain>
    </source>
</reference>